<organism evidence="2 3">
    <name type="scientific">Trifolium pratense</name>
    <name type="common">Red clover</name>
    <dbReference type="NCBI Taxonomy" id="57577"/>
    <lineage>
        <taxon>Eukaryota</taxon>
        <taxon>Viridiplantae</taxon>
        <taxon>Streptophyta</taxon>
        <taxon>Embryophyta</taxon>
        <taxon>Tracheophyta</taxon>
        <taxon>Spermatophyta</taxon>
        <taxon>Magnoliopsida</taxon>
        <taxon>eudicotyledons</taxon>
        <taxon>Gunneridae</taxon>
        <taxon>Pentapetalae</taxon>
        <taxon>rosids</taxon>
        <taxon>fabids</taxon>
        <taxon>Fabales</taxon>
        <taxon>Fabaceae</taxon>
        <taxon>Papilionoideae</taxon>
        <taxon>50 kb inversion clade</taxon>
        <taxon>NPAAA clade</taxon>
        <taxon>Hologalegina</taxon>
        <taxon>IRL clade</taxon>
        <taxon>Trifolieae</taxon>
        <taxon>Trifolium</taxon>
    </lineage>
</organism>
<reference evidence="2 3" key="2">
    <citation type="journal article" date="2017" name="Front. Plant Sci.">
        <title>Gene Classification and Mining of Molecular Markers Useful in Red Clover (Trifolium pratense) Breeding.</title>
        <authorList>
            <person name="Istvanek J."/>
            <person name="Dluhosova J."/>
            <person name="Dluhos P."/>
            <person name="Patkova L."/>
            <person name="Nedelnik J."/>
            <person name="Repkova J."/>
        </authorList>
    </citation>
    <scope>NUCLEOTIDE SEQUENCE [LARGE SCALE GENOMIC DNA]</scope>
    <source>
        <strain evidence="3">cv. Tatra</strain>
        <tissue evidence="2">Young leaves</tissue>
    </source>
</reference>
<dbReference type="Proteomes" id="UP000236291">
    <property type="component" value="Unassembled WGS sequence"/>
</dbReference>
<name>A0A2K3NEA0_TRIPR</name>
<accession>A0A2K3NEA0</accession>
<evidence type="ECO:0000313" key="2">
    <source>
        <dbReference type="EMBL" id="PNY01368.1"/>
    </source>
</evidence>
<feature type="compositionally biased region" description="Basic and acidic residues" evidence="1">
    <location>
        <begin position="151"/>
        <end position="178"/>
    </location>
</feature>
<sequence>MAQRKCKRVILVGMKYSGRDYLKNPLPEAEKLKNMLLEKYAFSGDNVKSYLKDEYNKIQQMLNNKITIVQGVVDREETEGLQNQRDLDPKLSWRDKIVRTILEKNNNLKTEKRAEEFKEVAKNEEHINKLKNLTTKDLWPQDLQSLEDSLEESKKENKEDSLQDSKKKEIKEDSLEDD</sequence>
<dbReference type="AlphaFoldDB" id="A0A2K3NEA0"/>
<protein>
    <submittedName>
        <fullName evidence="2">Uncharacterized protein</fullName>
    </submittedName>
</protein>
<reference evidence="2 3" key="1">
    <citation type="journal article" date="2014" name="Am. J. Bot.">
        <title>Genome assembly and annotation for red clover (Trifolium pratense; Fabaceae).</title>
        <authorList>
            <person name="Istvanek J."/>
            <person name="Jaros M."/>
            <person name="Krenek A."/>
            <person name="Repkova J."/>
        </authorList>
    </citation>
    <scope>NUCLEOTIDE SEQUENCE [LARGE SCALE GENOMIC DNA]</scope>
    <source>
        <strain evidence="3">cv. Tatra</strain>
        <tissue evidence="2">Young leaves</tissue>
    </source>
</reference>
<dbReference type="EMBL" id="ASHM01020018">
    <property type="protein sequence ID" value="PNY01368.1"/>
    <property type="molecule type" value="Genomic_DNA"/>
</dbReference>
<proteinExistence type="predicted"/>
<evidence type="ECO:0000256" key="1">
    <source>
        <dbReference type="SAM" id="MobiDB-lite"/>
    </source>
</evidence>
<comment type="caution">
    <text evidence="2">The sequence shown here is derived from an EMBL/GenBank/DDBJ whole genome shotgun (WGS) entry which is preliminary data.</text>
</comment>
<gene>
    <name evidence="2" type="ORF">L195_g024660</name>
</gene>
<feature type="region of interest" description="Disordered" evidence="1">
    <location>
        <begin position="144"/>
        <end position="178"/>
    </location>
</feature>
<evidence type="ECO:0000313" key="3">
    <source>
        <dbReference type="Proteomes" id="UP000236291"/>
    </source>
</evidence>